<evidence type="ECO:0000313" key="8">
    <source>
        <dbReference type="Proteomes" id="UP000181981"/>
    </source>
</evidence>
<dbReference type="PANTHER" id="PTHR30069:SF53">
    <property type="entry name" value="COLICIN I RECEPTOR-RELATED"/>
    <property type="match status" value="1"/>
</dbReference>
<evidence type="ECO:0000259" key="3">
    <source>
        <dbReference type="Pfam" id="PF05569"/>
    </source>
</evidence>
<reference evidence="5 7" key="1">
    <citation type="submission" date="2014-03" db="EMBL/GenBank/DDBJ databases">
        <title>Complete genome sequence of a deeply braunched marine Bacteroidia bacterium Draconibacterium orientale type strain FH5T.</title>
        <authorList>
            <person name="Li X."/>
            <person name="Wang X."/>
            <person name="Xie Z."/>
            <person name="Du Z."/>
            <person name="Chen G."/>
        </authorList>
    </citation>
    <scope>NUCLEOTIDE SEQUENCE [LARGE SCALE GENOMIC DNA]</scope>
    <source>
        <strain evidence="5 7">FH5</strain>
    </source>
</reference>
<dbReference type="Pfam" id="PF05569">
    <property type="entry name" value="Peptidase_M56"/>
    <property type="match status" value="1"/>
</dbReference>
<dbReference type="OrthoDB" id="9814002at2"/>
<dbReference type="RefSeq" id="WP_038557687.1">
    <property type="nucleotide sequence ID" value="NZ_FOHT01000002.1"/>
</dbReference>
<dbReference type="Pfam" id="PF07715">
    <property type="entry name" value="Plug"/>
    <property type="match status" value="1"/>
</dbReference>
<dbReference type="InterPro" id="IPR037066">
    <property type="entry name" value="Plug_dom_sf"/>
</dbReference>
<evidence type="ECO:0000259" key="4">
    <source>
        <dbReference type="Pfam" id="PF07715"/>
    </source>
</evidence>
<dbReference type="SUPFAM" id="SSF49464">
    <property type="entry name" value="Carboxypeptidase regulatory domain-like"/>
    <property type="match status" value="2"/>
</dbReference>
<dbReference type="GO" id="GO:0009279">
    <property type="term" value="C:cell outer membrane"/>
    <property type="evidence" value="ECO:0007669"/>
    <property type="project" value="TreeGrafter"/>
</dbReference>
<dbReference type="EMBL" id="FOHT01000002">
    <property type="protein sequence ID" value="SES77999.1"/>
    <property type="molecule type" value="Genomic_DNA"/>
</dbReference>
<dbReference type="eggNOG" id="COG4771">
    <property type="taxonomic scope" value="Bacteria"/>
</dbReference>
<dbReference type="NCBIfam" id="TIGR04057">
    <property type="entry name" value="SusC_RagA_signa"/>
    <property type="match status" value="1"/>
</dbReference>
<dbReference type="InterPro" id="IPR012910">
    <property type="entry name" value="Plug_dom"/>
</dbReference>
<dbReference type="Proteomes" id="UP000181981">
    <property type="component" value="Unassembled WGS sequence"/>
</dbReference>
<dbReference type="KEGG" id="dori:FH5T_09205"/>
<evidence type="ECO:0000313" key="5">
    <source>
        <dbReference type="EMBL" id="AHW61831.1"/>
    </source>
</evidence>
<reference evidence="6 8" key="2">
    <citation type="submission" date="2016-10" db="EMBL/GenBank/DDBJ databases">
        <authorList>
            <person name="de Groot N.N."/>
        </authorList>
    </citation>
    <scope>NUCLEOTIDE SEQUENCE [LARGE SCALE GENOMIC DNA]</scope>
    <source>
        <strain evidence="6 8">DSM 25947</strain>
    </source>
</reference>
<dbReference type="InterPro" id="IPR008756">
    <property type="entry name" value="Peptidase_M56"/>
</dbReference>
<dbReference type="AlphaFoldDB" id="X5E5F5"/>
<dbReference type="eggNOG" id="COG4219">
    <property type="taxonomic scope" value="Bacteria"/>
</dbReference>
<dbReference type="InterPro" id="IPR023997">
    <property type="entry name" value="TonB-dep_OMP_SusC/RagA_CS"/>
</dbReference>
<dbReference type="Pfam" id="PF13715">
    <property type="entry name" value="CarbopepD_reg_2"/>
    <property type="match status" value="1"/>
</dbReference>
<dbReference type="GO" id="GO:0015344">
    <property type="term" value="F:siderophore uptake transmembrane transporter activity"/>
    <property type="evidence" value="ECO:0007669"/>
    <property type="project" value="TreeGrafter"/>
</dbReference>
<dbReference type="PANTHER" id="PTHR30069">
    <property type="entry name" value="TONB-DEPENDENT OUTER MEMBRANE RECEPTOR"/>
    <property type="match status" value="1"/>
</dbReference>
<dbReference type="STRING" id="1168034.FH5T_09205"/>
<dbReference type="InterPro" id="IPR039426">
    <property type="entry name" value="TonB-dep_rcpt-like"/>
</dbReference>
<dbReference type="CDD" id="cd07341">
    <property type="entry name" value="M56_BlaR1_MecR1_like"/>
    <property type="match status" value="1"/>
</dbReference>
<keyword evidence="6" id="KW-0675">Receptor</keyword>
<feature type="transmembrane region" description="Helical" evidence="2">
    <location>
        <begin position="89"/>
        <end position="110"/>
    </location>
</feature>
<dbReference type="GO" id="GO:0044718">
    <property type="term" value="P:siderophore transmembrane transport"/>
    <property type="evidence" value="ECO:0007669"/>
    <property type="project" value="TreeGrafter"/>
</dbReference>
<keyword evidence="1" id="KW-0732">Signal</keyword>
<protein>
    <submittedName>
        <fullName evidence="6">TonB-dependent outer membrane receptor, SusC/RagA subfamily, signature region</fullName>
    </submittedName>
</protein>
<feature type="domain" description="TonB-dependent receptor plug" evidence="4">
    <location>
        <begin position="578"/>
        <end position="617"/>
    </location>
</feature>
<dbReference type="SUPFAM" id="SSF56935">
    <property type="entry name" value="Porins"/>
    <property type="match status" value="3"/>
</dbReference>
<feature type="transmembrane region" description="Helical" evidence="2">
    <location>
        <begin position="6"/>
        <end position="25"/>
    </location>
</feature>
<evidence type="ECO:0000256" key="1">
    <source>
        <dbReference type="ARBA" id="ARBA00022729"/>
    </source>
</evidence>
<dbReference type="Gene3D" id="2.170.130.10">
    <property type="entry name" value="TonB-dependent receptor, plug domain"/>
    <property type="match status" value="4"/>
</dbReference>
<feature type="transmembrane region" description="Helical" evidence="2">
    <location>
        <begin position="37"/>
        <end position="55"/>
    </location>
</feature>
<evidence type="ECO:0000313" key="7">
    <source>
        <dbReference type="Proteomes" id="UP000023772"/>
    </source>
</evidence>
<proteinExistence type="predicted"/>
<feature type="transmembrane region" description="Helical" evidence="2">
    <location>
        <begin position="264"/>
        <end position="282"/>
    </location>
</feature>
<keyword evidence="2" id="KW-0812">Transmembrane</keyword>
<organism evidence="6 8">
    <name type="scientific">Draconibacterium orientale</name>
    <dbReference type="NCBI Taxonomy" id="1168034"/>
    <lineage>
        <taxon>Bacteria</taxon>
        <taxon>Pseudomonadati</taxon>
        <taxon>Bacteroidota</taxon>
        <taxon>Bacteroidia</taxon>
        <taxon>Marinilabiliales</taxon>
        <taxon>Prolixibacteraceae</taxon>
        <taxon>Draconibacterium</taxon>
    </lineage>
</organism>
<sequence>MEDFILYIGKAALALGAFFLAYLALFQHQKQFLFNRIYLPVSFLVSFLIPLITFTKVNYIQPIPVAASESFAFLPEAALAGEPQFTFEWYHYLLAIYALGIIVFLLNLLIGHLKAIKIIRFSRLQELFGAQVNLTGKDVHPFSFFSRIVLSEKTLKNPDLKMIVDHEMVHVRERHTLDILFAELLFLFQWFNPFAWLTRDAMRNNLEYLTDHQVAQNHNAEAYQLAMVGLAHKKGVAPFLTALNGSQLKNRIIMMKKKTENRYSLLKQLVVLPLLAVLIMGLSNKEVRTEVLHDAGQLKVVVDGVELPADHPDLMKLDFSNGFDGGEIIRALGLEDKVVANAMSFDKNPGEDGVYCIQTSDYELGTVPEFDKMINKPVVLVRNGNFTVKGTVENGLGEAIPNAKILNNETSEEFVADEKGNFELAFNEIEKPLVLSFSAPGYYKNDVAYYGNKKELKIVLAESDSEKELTITGKITNEDDEGIPAVAVLVKGTKIGTISDFSGNYEIKTDENSTLVFKMIGYAEKEVAIDGKSELNVQLKADGSEKTKEPKVTGNSQQTKQVVIIEKASMPISDPLDNEPLYIVDGVPVTDINSIPPEKIESVSVLKGAQATALYGSVGGKNGVVIVTTKEAAAKNSANVKLIGLGEQTSKSFSNVQIEKLGFETTTGEAPLYFVDGKEMGNVAHISAEEIESISVLKDESATALYGEKGKNGVIVISTKAAAKAKMDEAVVMVEGIPYDGDIHDIDPETIESMEVLKDESATKRFGPIAKNGAISIKLKGSADFNGKSPLIFLDGEKFTGDMGDIDSNDIESITVLKDESAIESYGEEGKDGVILIRTKLSDITSDMDMRKFIAKKIKYPSELRDANATGVSKLYVKVNKSGSIVSVDDKVVEGAVPVDEVVVVGYKAEEPADTNVLGVQGRFDREAKRVLLQLPKLNIPEFKSETLVFTVKFMLQ</sequence>
<dbReference type="HOGENOM" id="CLU_013798_3_0_10"/>
<keyword evidence="7" id="KW-1185">Reference proteome</keyword>
<dbReference type="Proteomes" id="UP000023772">
    <property type="component" value="Chromosome"/>
</dbReference>
<evidence type="ECO:0000313" key="6">
    <source>
        <dbReference type="EMBL" id="SES77999.1"/>
    </source>
</evidence>
<keyword evidence="2" id="KW-0472">Membrane</keyword>
<dbReference type="EMBL" id="CP007451">
    <property type="protein sequence ID" value="AHW61831.1"/>
    <property type="molecule type" value="Genomic_DNA"/>
</dbReference>
<gene>
    <name evidence="5" type="ORF">FH5T_09205</name>
    <name evidence="6" type="ORF">SAMN05444285_10255</name>
</gene>
<evidence type="ECO:0000256" key="2">
    <source>
        <dbReference type="SAM" id="Phobius"/>
    </source>
</evidence>
<keyword evidence="2" id="KW-1133">Transmembrane helix</keyword>
<dbReference type="eggNOG" id="COG4206">
    <property type="taxonomic scope" value="Bacteria"/>
</dbReference>
<dbReference type="InterPro" id="IPR008969">
    <property type="entry name" value="CarboxyPept-like_regulatory"/>
</dbReference>
<accession>X5E5F5</accession>
<feature type="domain" description="Peptidase M56" evidence="3">
    <location>
        <begin position="146"/>
        <end position="255"/>
    </location>
</feature>
<name>X5E5F5_9BACT</name>